<gene>
    <name evidence="1" type="ORF">AKJ08_1825</name>
</gene>
<evidence type="ECO:0000313" key="1">
    <source>
        <dbReference type="EMBL" id="AKU91438.1"/>
    </source>
</evidence>
<protein>
    <submittedName>
        <fullName evidence="1">Uncharacterized protein</fullName>
    </submittedName>
</protein>
<proteinExistence type="predicted"/>
<dbReference type="EMBL" id="CP012332">
    <property type="protein sequence ID" value="AKU91438.1"/>
    <property type="molecule type" value="Genomic_DNA"/>
</dbReference>
<keyword evidence="2" id="KW-1185">Reference proteome</keyword>
<organism evidence="1 2">
    <name type="scientific">Vulgatibacter incomptus</name>
    <dbReference type="NCBI Taxonomy" id="1391653"/>
    <lineage>
        <taxon>Bacteria</taxon>
        <taxon>Pseudomonadati</taxon>
        <taxon>Myxococcota</taxon>
        <taxon>Myxococcia</taxon>
        <taxon>Myxococcales</taxon>
        <taxon>Cystobacterineae</taxon>
        <taxon>Vulgatibacteraceae</taxon>
        <taxon>Vulgatibacter</taxon>
    </lineage>
</organism>
<dbReference type="SUPFAM" id="SSF52833">
    <property type="entry name" value="Thioredoxin-like"/>
    <property type="match status" value="1"/>
</dbReference>
<evidence type="ECO:0000313" key="2">
    <source>
        <dbReference type="Proteomes" id="UP000055590"/>
    </source>
</evidence>
<dbReference type="AlphaFoldDB" id="A0A0K1PD16"/>
<name>A0A0K1PD16_9BACT</name>
<dbReference type="STRING" id="1391653.AKJ08_1825"/>
<dbReference type="KEGG" id="vin:AKJ08_1825"/>
<dbReference type="InterPro" id="IPR036249">
    <property type="entry name" value="Thioredoxin-like_sf"/>
</dbReference>
<dbReference type="Proteomes" id="UP000055590">
    <property type="component" value="Chromosome"/>
</dbReference>
<accession>A0A0K1PD16</accession>
<reference evidence="1 2" key="1">
    <citation type="submission" date="2015-08" db="EMBL/GenBank/DDBJ databases">
        <authorList>
            <person name="Babu N.S."/>
            <person name="Beckwith C.J."/>
            <person name="Beseler K.G."/>
            <person name="Brison A."/>
            <person name="Carone J.V."/>
            <person name="Caskin T.P."/>
            <person name="Diamond M."/>
            <person name="Durham M.E."/>
            <person name="Foxe J.M."/>
            <person name="Go M."/>
            <person name="Henderson B.A."/>
            <person name="Jones I.B."/>
            <person name="McGettigan J.A."/>
            <person name="Micheletti S.J."/>
            <person name="Nasrallah M.E."/>
            <person name="Ortiz D."/>
            <person name="Piller C.R."/>
            <person name="Privatt S.R."/>
            <person name="Schneider S.L."/>
            <person name="Sharp S."/>
            <person name="Smith T.C."/>
            <person name="Stanton J.D."/>
            <person name="Ullery H.E."/>
            <person name="Wilson R.J."/>
            <person name="Serrano M.G."/>
            <person name="Buck G."/>
            <person name="Lee V."/>
            <person name="Wang Y."/>
            <person name="Carvalho R."/>
            <person name="Voegtly L."/>
            <person name="Shi R."/>
            <person name="Duckworth R."/>
            <person name="Johnson A."/>
            <person name="Loviza R."/>
            <person name="Walstead R."/>
            <person name="Shah Z."/>
            <person name="Kiflezghi M."/>
            <person name="Wade K."/>
            <person name="Ball S.L."/>
            <person name="Bradley K.W."/>
            <person name="Asai D.J."/>
            <person name="Bowman C.A."/>
            <person name="Russell D.A."/>
            <person name="Pope W.H."/>
            <person name="Jacobs-Sera D."/>
            <person name="Hendrix R.W."/>
            <person name="Hatfull G.F."/>
        </authorList>
    </citation>
    <scope>NUCLEOTIDE SEQUENCE [LARGE SCALE GENOMIC DNA]</scope>
    <source>
        <strain evidence="1 2">DSM 27710</strain>
    </source>
</reference>
<sequence>MMNIPLLDLKTPSGAPAPWKDLWQKRNVLLLIGDEECAPCRKVLDAWAGLGDELRSEHAAALAIFPRDPGGVADGIVLLEDPDGRMAEALGARPGTIVAADRYFEIQQCESLHDRDVDEVVRDTLEWIDLAERTCDECGVSTW</sequence>
<dbReference type="SMR" id="A0A0K1PD16"/>